<reference evidence="3" key="2">
    <citation type="journal article" date="2014" name="FEMS Microbiol. Lett.">
        <title>Mobile elements and mitochondrial genome expansion in the soil fungus and potato pathogen Rhizoctonia solani AG-3.</title>
        <authorList>
            <person name="Losada L."/>
            <person name="Pakala S.B."/>
            <person name="Fedorova N.D."/>
            <person name="Joardar V."/>
            <person name="Shabalina S.A."/>
            <person name="Hostetler J."/>
            <person name="Pakala S.M."/>
            <person name="Zafar N."/>
            <person name="Thomas E."/>
            <person name="Rodriguez-Carres M."/>
            <person name="Dean R."/>
            <person name="Vilgalys R."/>
            <person name="Nierman W.C."/>
            <person name="Cubeta M.A."/>
        </authorList>
    </citation>
    <scope>NUCLEOTIDE SEQUENCE</scope>
    <source>
        <strain evidence="3">AG3 Rhs1AP</strain>
    </source>
</reference>
<dbReference type="InterPro" id="IPR004860">
    <property type="entry name" value="LAGLIDADG_dom"/>
</dbReference>
<dbReference type="SUPFAM" id="SSF55608">
    <property type="entry name" value="Homing endonucleases"/>
    <property type="match status" value="1"/>
</dbReference>
<dbReference type="RefSeq" id="YP_008081983.1">
    <property type="nucleotide sequence ID" value="NC_021436.1"/>
</dbReference>
<dbReference type="AlphaFoldDB" id="N0A6T8"/>
<accession>N0A6T8</accession>
<dbReference type="Gene3D" id="3.10.28.10">
    <property type="entry name" value="Homing endonucleases"/>
    <property type="match status" value="2"/>
</dbReference>
<keyword evidence="3" id="KW-0496">Mitochondrion</keyword>
<dbReference type="GeneID" id="16029593"/>
<dbReference type="EMBL" id="KC352446">
    <property type="protein sequence ID" value="AGK45359.1"/>
    <property type="molecule type" value="Genomic_DNA"/>
</dbReference>
<dbReference type="InterPro" id="IPR027434">
    <property type="entry name" value="Homing_endonucl"/>
</dbReference>
<evidence type="ECO:0000313" key="3">
    <source>
        <dbReference type="EMBL" id="AGK45359.1"/>
    </source>
</evidence>
<evidence type="ECO:0000256" key="1">
    <source>
        <dbReference type="ARBA" id="ARBA00002670"/>
    </source>
</evidence>
<dbReference type="Pfam" id="PF03161">
    <property type="entry name" value="LAGLIDADG_2"/>
    <property type="match status" value="1"/>
</dbReference>
<feature type="domain" description="Homing endonuclease LAGLIDADG" evidence="2">
    <location>
        <begin position="22"/>
        <end position="190"/>
    </location>
</feature>
<evidence type="ECO:0000259" key="2">
    <source>
        <dbReference type="Pfam" id="PF03161"/>
    </source>
</evidence>
<proteinExistence type="predicted"/>
<dbReference type="PANTHER" id="PTHR47539">
    <property type="entry name" value="PENTATRICOPEPTIDE REPEAT-CONTAINING PROTEIN OTP51, CHLOROPLASTIC"/>
    <property type="match status" value="1"/>
</dbReference>
<organism evidence="3">
    <name type="scientific">Rhizoctonia solani</name>
    <dbReference type="NCBI Taxonomy" id="456999"/>
    <lineage>
        <taxon>Eukaryota</taxon>
        <taxon>Fungi</taxon>
        <taxon>Dikarya</taxon>
        <taxon>Basidiomycota</taxon>
        <taxon>Agaricomycotina</taxon>
        <taxon>Agaricomycetes</taxon>
        <taxon>Cantharellales</taxon>
        <taxon>Ceratobasidiaceae</taxon>
        <taxon>Rhizoctonia</taxon>
    </lineage>
</organism>
<keyword evidence="3" id="KW-0540">Nuclease</keyword>
<name>N0A6T8_9AGAM</name>
<dbReference type="PANTHER" id="PTHR47539:SF1">
    <property type="entry name" value="PENTATRICOPEPTIDE REPEAT-CONTAINING PROTEIN OTP51, CHLOROPLASTIC"/>
    <property type="match status" value="1"/>
</dbReference>
<comment type="function">
    <text evidence="1">Mitochondrial DNA endonuclease involved in intron homing.</text>
</comment>
<geneLocation type="mitochondrion" evidence="3"/>
<dbReference type="GO" id="GO:0004519">
    <property type="term" value="F:endonuclease activity"/>
    <property type="evidence" value="ECO:0007669"/>
    <property type="project" value="UniProtKB-KW"/>
</dbReference>
<dbReference type="GO" id="GO:0045292">
    <property type="term" value="P:mRNA cis splicing, via spliceosome"/>
    <property type="evidence" value="ECO:0007669"/>
    <property type="project" value="TreeGrafter"/>
</dbReference>
<keyword evidence="3" id="KW-0378">Hydrolase</keyword>
<gene>
    <name evidence="3" type="ORF">RSOL_m00200</name>
</gene>
<protein>
    <submittedName>
        <fullName evidence="3">LAGLIDADG endonuclease family protein</fullName>
    </submittedName>
</protein>
<sequence>MKRNNITRAERLQFSLPQNLQDILVGLILGDVNILKQKTSVNVNLQFWQGVIHKEYIMHLYELFQIYCGAAPNTISRAPDLRTGKVYSAIYFRTYALPCLTPLYELFYPFGKKVLPQNIAELLTPLGLAYWICDDGSFHKSNRYVTLNTQSFTFEEVNLLAKTLNDKWGLQCAVHKNKNGFIVYISTKSLIILQELLKDIMPSMMMHKIGL</sequence>
<reference evidence="3" key="1">
    <citation type="submission" date="2012-12" db="EMBL/GenBank/DDBJ databases">
        <authorList>
            <person name="Pakala S."/>
            <person name="Fedorova N."/>
            <person name="Joardar V."/>
            <person name="Shabalina S."/>
            <person name="Hostetler J."/>
            <person name="Pakala S."/>
            <person name="Zafar N."/>
            <person name="Nierman W."/>
            <person name="Cubeta M."/>
        </authorList>
    </citation>
    <scope>NUCLEOTIDE SEQUENCE</scope>
    <source>
        <strain evidence="3">AG3 Rhs1AP</strain>
    </source>
</reference>
<keyword evidence="3" id="KW-0255">Endonuclease</keyword>
<dbReference type="InterPro" id="IPR052500">
    <property type="entry name" value="Chloro/Mito_RNA_Process"/>
</dbReference>
<dbReference type="GO" id="GO:0000373">
    <property type="term" value="P:Group II intron splicing"/>
    <property type="evidence" value="ECO:0007669"/>
    <property type="project" value="TreeGrafter"/>
</dbReference>